<evidence type="ECO:0000313" key="6">
    <source>
        <dbReference type="EMBL" id="ORY19558.1"/>
    </source>
</evidence>
<feature type="transmembrane region" description="Helical" evidence="4">
    <location>
        <begin position="247"/>
        <end position="268"/>
    </location>
</feature>
<organism evidence="6 7">
    <name type="scientific">Clohesyomyces aquaticus</name>
    <dbReference type="NCBI Taxonomy" id="1231657"/>
    <lineage>
        <taxon>Eukaryota</taxon>
        <taxon>Fungi</taxon>
        <taxon>Dikarya</taxon>
        <taxon>Ascomycota</taxon>
        <taxon>Pezizomycotina</taxon>
        <taxon>Dothideomycetes</taxon>
        <taxon>Pleosporomycetidae</taxon>
        <taxon>Pleosporales</taxon>
        <taxon>Lindgomycetaceae</taxon>
        <taxon>Clohesyomyces</taxon>
    </lineage>
</organism>
<dbReference type="InterPro" id="IPR011701">
    <property type="entry name" value="MFS"/>
</dbReference>
<dbReference type="GO" id="GO:0016020">
    <property type="term" value="C:membrane"/>
    <property type="evidence" value="ECO:0007669"/>
    <property type="project" value="UniProtKB-SubCell"/>
</dbReference>
<feature type="transmembrane region" description="Helical" evidence="4">
    <location>
        <begin position="205"/>
        <end position="226"/>
    </location>
</feature>
<accession>A0A1Y2AAL1</accession>
<protein>
    <submittedName>
        <fullName evidence="6">Major facilitator superfamily domain-containing protein</fullName>
    </submittedName>
</protein>
<keyword evidence="4" id="KW-0812">Transmembrane</keyword>
<feature type="region of interest" description="Disordered" evidence="3">
    <location>
        <begin position="1"/>
        <end position="35"/>
    </location>
</feature>
<keyword evidence="4" id="KW-1133">Transmembrane helix</keyword>
<comment type="similarity">
    <text evidence="2">Belongs to the major facilitator superfamily. Monocarboxylate porter (TC 2.A.1.13) family.</text>
</comment>
<feature type="transmembrane region" description="Helical" evidence="4">
    <location>
        <begin position="120"/>
        <end position="139"/>
    </location>
</feature>
<dbReference type="AlphaFoldDB" id="A0A1Y2AAL1"/>
<dbReference type="InterPro" id="IPR050327">
    <property type="entry name" value="Proton-linked_MCT"/>
</dbReference>
<proteinExistence type="inferred from homology"/>
<dbReference type="EMBL" id="MCFA01000002">
    <property type="protein sequence ID" value="ORY19558.1"/>
    <property type="molecule type" value="Genomic_DNA"/>
</dbReference>
<evidence type="ECO:0000259" key="5">
    <source>
        <dbReference type="PROSITE" id="PS50850"/>
    </source>
</evidence>
<evidence type="ECO:0000256" key="3">
    <source>
        <dbReference type="SAM" id="MobiDB-lite"/>
    </source>
</evidence>
<feature type="transmembrane region" description="Helical" evidence="4">
    <location>
        <begin position="312"/>
        <end position="331"/>
    </location>
</feature>
<sequence length="432" mass="45949">MTTSRSQSEGFHGLEEDQKHPPITPPNEDDPDALFGPAPDGGARAWLVAAGATFIFLAALGYSNSFGVFQEYFLRHQLKNQSADDVAWIGSISAFLQFGIGTIAGPLFDRYGAWIIRPAALLLILSMLLTSFCTAYYQFMLCQGILTGLSMGLLIFPAFASVSQYFDKKRAAALGLAVSGSSIGGIVFPIAFSKMLNASSLSFGWTVRIIGFAIMPLLGFACFAVSARLPSRTTRFFIPGAFREPEFLLLVVSMFFMNLGMFMPLFFLPTYAVSRGMETALASYLLAILNAASTFGRIIPGVLADKFGRLNVLSLSGIVTGITIMCMSKAASTAGLVVYSVVTGFFSGALISCGSAAFSVCPKDPRDIGTYLGMGMGVSSVAALIGPPINGRLLDRYGVLEMSIFSGVMCFAGGGAALLSKIATRQGIWGRI</sequence>
<dbReference type="InterPro" id="IPR036259">
    <property type="entry name" value="MFS_trans_sf"/>
</dbReference>
<feature type="transmembrane region" description="Helical" evidence="4">
    <location>
        <begin position="337"/>
        <end position="361"/>
    </location>
</feature>
<dbReference type="Pfam" id="PF07690">
    <property type="entry name" value="MFS_1"/>
    <property type="match status" value="1"/>
</dbReference>
<comment type="subcellular location">
    <subcellularLocation>
        <location evidence="1">Membrane</location>
        <topology evidence="1">Multi-pass membrane protein</topology>
    </subcellularLocation>
</comment>
<dbReference type="CDD" id="cd17352">
    <property type="entry name" value="MFS_MCT_SLC16"/>
    <property type="match status" value="1"/>
</dbReference>
<feature type="transmembrane region" description="Helical" evidence="4">
    <location>
        <begin position="86"/>
        <end position="108"/>
    </location>
</feature>
<feature type="transmembrane region" description="Helical" evidence="4">
    <location>
        <begin position="368"/>
        <end position="385"/>
    </location>
</feature>
<dbReference type="OrthoDB" id="5667at2759"/>
<dbReference type="PROSITE" id="PS50850">
    <property type="entry name" value="MFS"/>
    <property type="match status" value="1"/>
</dbReference>
<dbReference type="InterPro" id="IPR020846">
    <property type="entry name" value="MFS_dom"/>
</dbReference>
<dbReference type="Gene3D" id="1.20.1250.20">
    <property type="entry name" value="MFS general substrate transporter like domains"/>
    <property type="match status" value="2"/>
</dbReference>
<dbReference type="SUPFAM" id="SSF103473">
    <property type="entry name" value="MFS general substrate transporter"/>
    <property type="match status" value="1"/>
</dbReference>
<feature type="transmembrane region" description="Helical" evidence="4">
    <location>
        <begin position="397"/>
        <end position="419"/>
    </location>
</feature>
<feature type="transmembrane region" description="Helical" evidence="4">
    <location>
        <begin position="145"/>
        <end position="166"/>
    </location>
</feature>
<evidence type="ECO:0000256" key="4">
    <source>
        <dbReference type="SAM" id="Phobius"/>
    </source>
</evidence>
<evidence type="ECO:0000256" key="1">
    <source>
        <dbReference type="ARBA" id="ARBA00004141"/>
    </source>
</evidence>
<gene>
    <name evidence="6" type="ORF">BCR34DRAFT_471783</name>
</gene>
<dbReference type="Proteomes" id="UP000193144">
    <property type="component" value="Unassembled WGS sequence"/>
</dbReference>
<evidence type="ECO:0000313" key="7">
    <source>
        <dbReference type="Proteomes" id="UP000193144"/>
    </source>
</evidence>
<feature type="transmembrane region" description="Helical" evidence="4">
    <location>
        <begin position="280"/>
        <end position="300"/>
    </location>
</feature>
<dbReference type="GO" id="GO:0022857">
    <property type="term" value="F:transmembrane transporter activity"/>
    <property type="evidence" value="ECO:0007669"/>
    <property type="project" value="InterPro"/>
</dbReference>
<keyword evidence="4" id="KW-0472">Membrane</keyword>
<keyword evidence="7" id="KW-1185">Reference proteome</keyword>
<comment type="caution">
    <text evidence="6">The sequence shown here is derived from an EMBL/GenBank/DDBJ whole genome shotgun (WGS) entry which is preliminary data.</text>
</comment>
<reference evidence="6 7" key="1">
    <citation type="submission" date="2016-07" db="EMBL/GenBank/DDBJ databases">
        <title>Pervasive Adenine N6-methylation of Active Genes in Fungi.</title>
        <authorList>
            <consortium name="DOE Joint Genome Institute"/>
            <person name="Mondo S.J."/>
            <person name="Dannebaum R.O."/>
            <person name="Kuo R.C."/>
            <person name="Labutti K."/>
            <person name="Haridas S."/>
            <person name="Kuo A."/>
            <person name="Salamov A."/>
            <person name="Ahrendt S.R."/>
            <person name="Lipzen A."/>
            <person name="Sullivan W."/>
            <person name="Andreopoulos W.B."/>
            <person name="Clum A."/>
            <person name="Lindquist E."/>
            <person name="Daum C."/>
            <person name="Ramamoorthy G.K."/>
            <person name="Gryganskyi A."/>
            <person name="Culley D."/>
            <person name="Magnuson J.K."/>
            <person name="James T.Y."/>
            <person name="O'Malley M.A."/>
            <person name="Stajich J.E."/>
            <person name="Spatafora J.W."/>
            <person name="Visel A."/>
            <person name="Grigoriev I.V."/>
        </authorList>
    </citation>
    <scope>NUCLEOTIDE SEQUENCE [LARGE SCALE GENOMIC DNA]</scope>
    <source>
        <strain evidence="6 7">CBS 115471</strain>
    </source>
</reference>
<dbReference type="PANTHER" id="PTHR11360">
    <property type="entry name" value="MONOCARBOXYLATE TRANSPORTER"/>
    <property type="match status" value="1"/>
</dbReference>
<feature type="transmembrane region" description="Helical" evidence="4">
    <location>
        <begin position="173"/>
        <end position="193"/>
    </location>
</feature>
<dbReference type="PANTHER" id="PTHR11360:SF319">
    <property type="entry name" value="MAJOR FACILITATOR SUPERFAMILY (MFS) PROFILE DOMAIN-CONTAINING PROTEIN"/>
    <property type="match status" value="1"/>
</dbReference>
<name>A0A1Y2AAL1_9PLEO</name>
<evidence type="ECO:0000256" key="2">
    <source>
        <dbReference type="ARBA" id="ARBA00006727"/>
    </source>
</evidence>
<feature type="domain" description="Major facilitator superfamily (MFS) profile" evidence="5">
    <location>
        <begin position="246"/>
        <end position="432"/>
    </location>
</feature>
<feature type="transmembrane region" description="Helical" evidence="4">
    <location>
        <begin position="45"/>
        <end position="66"/>
    </location>
</feature>